<reference evidence="3" key="2">
    <citation type="submission" date="2015-01" db="EMBL/GenBank/DDBJ databases">
        <title>Evolutionary Origins and Diversification of the Mycorrhizal Mutualists.</title>
        <authorList>
            <consortium name="DOE Joint Genome Institute"/>
            <consortium name="Mycorrhizal Genomics Consortium"/>
            <person name="Kohler A."/>
            <person name="Kuo A."/>
            <person name="Nagy L.G."/>
            <person name="Floudas D."/>
            <person name="Copeland A."/>
            <person name="Barry K.W."/>
            <person name="Cichocki N."/>
            <person name="Veneault-Fourrey C."/>
            <person name="LaButti K."/>
            <person name="Lindquist E.A."/>
            <person name="Lipzen A."/>
            <person name="Lundell T."/>
            <person name="Morin E."/>
            <person name="Murat C."/>
            <person name="Riley R."/>
            <person name="Ohm R."/>
            <person name="Sun H."/>
            <person name="Tunlid A."/>
            <person name="Henrissat B."/>
            <person name="Grigoriev I.V."/>
            <person name="Hibbett D.S."/>
            <person name="Martin F."/>
        </authorList>
    </citation>
    <scope>NUCLEOTIDE SEQUENCE [LARGE SCALE GENOMIC DNA]</scope>
    <source>
        <strain evidence="3">441</strain>
    </source>
</reference>
<sequence length="80" mass="8525">MSISPSQAASASENSVFAYVQIAATTAALYDHSLFLGREIELIWGTPPSIVTVLYIIDRYLGDAVLLAGVFRAVCPCDSS</sequence>
<protein>
    <recommendedName>
        <fullName evidence="1">DUF6533 domain-containing protein</fullName>
    </recommendedName>
</protein>
<proteinExistence type="predicted"/>
<dbReference type="OrthoDB" id="2675680at2759"/>
<gene>
    <name evidence="2" type="ORF">PISMIDRAFT_671053</name>
</gene>
<organism evidence="2 3">
    <name type="scientific">Pisolithus microcarpus 441</name>
    <dbReference type="NCBI Taxonomy" id="765257"/>
    <lineage>
        <taxon>Eukaryota</taxon>
        <taxon>Fungi</taxon>
        <taxon>Dikarya</taxon>
        <taxon>Basidiomycota</taxon>
        <taxon>Agaricomycotina</taxon>
        <taxon>Agaricomycetes</taxon>
        <taxon>Agaricomycetidae</taxon>
        <taxon>Boletales</taxon>
        <taxon>Sclerodermatineae</taxon>
        <taxon>Pisolithaceae</taxon>
        <taxon>Pisolithus</taxon>
    </lineage>
</organism>
<name>A0A0D0ADC8_9AGAM</name>
<evidence type="ECO:0000313" key="2">
    <source>
        <dbReference type="EMBL" id="KIK30033.1"/>
    </source>
</evidence>
<dbReference type="AlphaFoldDB" id="A0A0D0ADC8"/>
<dbReference type="EMBL" id="KN833687">
    <property type="protein sequence ID" value="KIK30033.1"/>
    <property type="molecule type" value="Genomic_DNA"/>
</dbReference>
<feature type="domain" description="DUF6533" evidence="1">
    <location>
        <begin position="19"/>
        <end position="62"/>
    </location>
</feature>
<dbReference type="Pfam" id="PF20151">
    <property type="entry name" value="DUF6533"/>
    <property type="match status" value="1"/>
</dbReference>
<evidence type="ECO:0000313" key="3">
    <source>
        <dbReference type="Proteomes" id="UP000054018"/>
    </source>
</evidence>
<dbReference type="HOGENOM" id="CLU_183927_0_0_1"/>
<evidence type="ECO:0000259" key="1">
    <source>
        <dbReference type="Pfam" id="PF20151"/>
    </source>
</evidence>
<reference evidence="2 3" key="1">
    <citation type="submission" date="2014-04" db="EMBL/GenBank/DDBJ databases">
        <authorList>
            <consortium name="DOE Joint Genome Institute"/>
            <person name="Kuo A."/>
            <person name="Kohler A."/>
            <person name="Costa M.D."/>
            <person name="Nagy L.G."/>
            <person name="Floudas D."/>
            <person name="Copeland A."/>
            <person name="Barry K.W."/>
            <person name="Cichocki N."/>
            <person name="Veneault-Fourrey C."/>
            <person name="LaButti K."/>
            <person name="Lindquist E.A."/>
            <person name="Lipzen A."/>
            <person name="Lundell T."/>
            <person name="Morin E."/>
            <person name="Murat C."/>
            <person name="Sun H."/>
            <person name="Tunlid A."/>
            <person name="Henrissat B."/>
            <person name="Grigoriev I.V."/>
            <person name="Hibbett D.S."/>
            <person name="Martin F."/>
            <person name="Nordberg H.P."/>
            <person name="Cantor M.N."/>
            <person name="Hua S.X."/>
        </authorList>
    </citation>
    <scope>NUCLEOTIDE SEQUENCE [LARGE SCALE GENOMIC DNA]</scope>
    <source>
        <strain evidence="2 3">441</strain>
    </source>
</reference>
<dbReference type="InterPro" id="IPR045340">
    <property type="entry name" value="DUF6533"/>
</dbReference>
<accession>A0A0D0ADC8</accession>
<dbReference type="Proteomes" id="UP000054018">
    <property type="component" value="Unassembled WGS sequence"/>
</dbReference>
<keyword evidence="3" id="KW-1185">Reference proteome</keyword>